<keyword evidence="2" id="KW-0812">Transmembrane</keyword>
<dbReference type="EMBL" id="MNUE01000034">
    <property type="protein sequence ID" value="OJD33002.1"/>
    <property type="molecule type" value="Genomic_DNA"/>
</dbReference>
<evidence type="ECO:0000256" key="2">
    <source>
        <dbReference type="SAM" id="Phobius"/>
    </source>
</evidence>
<comment type="caution">
    <text evidence="3">The sequence shown here is derived from an EMBL/GenBank/DDBJ whole genome shotgun (WGS) entry which is preliminary data.</text>
</comment>
<sequence length="686" mass="73235">MHPFSRGRRPWPLSLWALGHRATAQSSTLNFTNSTALGYDPVRYMCARWEHQTVLKGDVLYIDGGLETIYDGDERWTDEFYLGLNYYLLGVNMSQSWNWEHNISISIWNKSASTPRPPTSLRGHLFQGLPDDPAIYLYGGADFASNMSRHNYSSPNAGLLWTYDTAERSDWATIDVSNASPWQPSRGAHAEAPDLGLAFYLNGEAGDVESVEAWGNLSTQVAHLEGMLVLDTTNATGRTAWNVSTEAMTGGTPRSGAGMVYVSGMGESGALVLIGGIAREPLVTDDPASGELINLSEIQIWDIASWLSSPAAAADDGTNTNPNNGTWYAQTATGTIPALRTDFCLAAGAAPDRSSHNIYLYGGRNPKSNTLYDDVYALSLPSFTWTRLFSGQSPRWGHSCHLVPNTTQLVTVGGSLDAEDSHATCDWEWRGVAVLDVWTVTWNSAFDAGARPYKVTQGVAEVVGGGDAGGATLSAPAGGWQTPGLEALFVEQRGGGSSSSSTSTADVGGGNSGGGSDTGVVVGGAVGGVVAGIVLVAVAGGLLLRWRRGRRKRDTPAELDHENTQRHEVVGSRLDKPWRRRKGSDDAEDVVPASAVARADAELPEDVAAVEMDGEDHFERIAELDAGADVARFEMAGSGADGREREGLGEEGEHRERSGRGRAGDRDGDGNRDGNRVADVKDVAME</sequence>
<organism evidence="3 4">
    <name type="scientific">Diplodia corticola</name>
    <dbReference type="NCBI Taxonomy" id="236234"/>
    <lineage>
        <taxon>Eukaryota</taxon>
        <taxon>Fungi</taxon>
        <taxon>Dikarya</taxon>
        <taxon>Ascomycota</taxon>
        <taxon>Pezizomycotina</taxon>
        <taxon>Dothideomycetes</taxon>
        <taxon>Dothideomycetes incertae sedis</taxon>
        <taxon>Botryosphaeriales</taxon>
        <taxon>Botryosphaeriaceae</taxon>
        <taxon>Diplodia</taxon>
    </lineage>
</organism>
<name>A0A1J9QYC0_9PEZI</name>
<evidence type="ECO:0000313" key="3">
    <source>
        <dbReference type="EMBL" id="OJD33002.1"/>
    </source>
</evidence>
<keyword evidence="4" id="KW-1185">Reference proteome</keyword>
<dbReference type="Proteomes" id="UP000183809">
    <property type="component" value="Unassembled WGS sequence"/>
</dbReference>
<dbReference type="InterPro" id="IPR011043">
    <property type="entry name" value="Gal_Oxase/kelch_b-propeller"/>
</dbReference>
<feature type="compositionally biased region" description="Basic and acidic residues" evidence="1">
    <location>
        <begin position="641"/>
        <end position="686"/>
    </location>
</feature>
<proteinExistence type="predicted"/>
<dbReference type="RefSeq" id="XP_020129262.1">
    <property type="nucleotide sequence ID" value="XM_020274720.1"/>
</dbReference>
<feature type="region of interest" description="Disordered" evidence="1">
    <location>
        <begin position="633"/>
        <end position="686"/>
    </location>
</feature>
<dbReference type="STRING" id="236234.A0A1J9QYC0"/>
<protein>
    <submittedName>
        <fullName evidence="3">Cell wall anchored protein</fullName>
    </submittedName>
</protein>
<dbReference type="SUPFAM" id="SSF50965">
    <property type="entry name" value="Galactose oxidase, central domain"/>
    <property type="match status" value="1"/>
</dbReference>
<dbReference type="InterPro" id="IPR015915">
    <property type="entry name" value="Kelch-typ_b-propeller"/>
</dbReference>
<feature type="compositionally biased region" description="Basic and acidic residues" evidence="1">
    <location>
        <begin position="554"/>
        <end position="577"/>
    </location>
</feature>
<gene>
    <name evidence="3" type="ORF">BKCO1_3400097</name>
</gene>
<feature type="region of interest" description="Disordered" evidence="1">
    <location>
        <begin position="492"/>
        <end position="514"/>
    </location>
</feature>
<dbReference type="PANTHER" id="PTHR23244">
    <property type="entry name" value="KELCH REPEAT DOMAIN"/>
    <property type="match status" value="1"/>
</dbReference>
<feature type="region of interest" description="Disordered" evidence="1">
    <location>
        <begin position="553"/>
        <end position="591"/>
    </location>
</feature>
<feature type="transmembrane region" description="Helical" evidence="2">
    <location>
        <begin position="520"/>
        <end position="544"/>
    </location>
</feature>
<dbReference type="Gene3D" id="2.120.10.80">
    <property type="entry name" value="Kelch-type beta propeller"/>
    <property type="match status" value="2"/>
</dbReference>
<evidence type="ECO:0000313" key="4">
    <source>
        <dbReference type="Proteomes" id="UP000183809"/>
    </source>
</evidence>
<evidence type="ECO:0000256" key="1">
    <source>
        <dbReference type="SAM" id="MobiDB-lite"/>
    </source>
</evidence>
<reference evidence="3 4" key="1">
    <citation type="submission" date="2016-10" db="EMBL/GenBank/DDBJ databases">
        <title>Proteomics and genomics reveal pathogen-plant mechanisms compatible with a hemibiotrophic lifestyle of Diplodia corticola.</title>
        <authorList>
            <person name="Fernandes I."/>
            <person name="De Jonge R."/>
            <person name="Van De Peer Y."/>
            <person name="Devreese B."/>
            <person name="Alves A."/>
            <person name="Esteves A.C."/>
        </authorList>
    </citation>
    <scope>NUCLEOTIDE SEQUENCE [LARGE SCALE GENOMIC DNA]</scope>
    <source>
        <strain evidence="3 4">CBS 112549</strain>
    </source>
</reference>
<keyword evidence="2" id="KW-1133">Transmembrane helix</keyword>
<keyword evidence="2" id="KW-0472">Membrane</keyword>
<dbReference type="AlphaFoldDB" id="A0A1J9QYC0"/>
<accession>A0A1J9QYC0</accession>
<dbReference type="GeneID" id="31014981"/>
<dbReference type="OrthoDB" id="10251809at2759"/>
<dbReference type="PANTHER" id="PTHR23244:SF493">
    <property type="entry name" value="GALACTOSE OXIDASE, CENTRAL DOMAIN FAMILY PROTEIN"/>
    <property type="match status" value="1"/>
</dbReference>